<protein>
    <submittedName>
        <fullName evidence="1">Uncharacterized protein YwqG</fullName>
    </submittedName>
</protein>
<dbReference type="Proteomes" id="UP000184782">
    <property type="component" value="Unassembled WGS sequence"/>
</dbReference>
<dbReference type="RefSeq" id="WP_074231666.1">
    <property type="nucleotide sequence ID" value="NZ_FSRQ01000003.1"/>
</dbReference>
<evidence type="ECO:0000313" key="2">
    <source>
        <dbReference type="Proteomes" id="UP000184782"/>
    </source>
</evidence>
<gene>
    <name evidence="1" type="ORF">SAMN05421769_3356</name>
</gene>
<proteinExistence type="predicted"/>
<dbReference type="Pfam" id="PF09234">
    <property type="entry name" value="DUF1963"/>
    <property type="match status" value="1"/>
</dbReference>
<dbReference type="EMBL" id="FSRQ01000003">
    <property type="protein sequence ID" value="SIO30239.1"/>
    <property type="molecule type" value="Genomic_DNA"/>
</dbReference>
<accession>A0A1N6IE46</accession>
<dbReference type="Gene3D" id="2.30.320.10">
    <property type="entry name" value="YwqG-like"/>
    <property type="match status" value="1"/>
</dbReference>
<dbReference type="InterPro" id="IPR015315">
    <property type="entry name" value="DUF1963"/>
</dbReference>
<dbReference type="AlphaFoldDB" id="A0A1N6IE46"/>
<dbReference type="InterPro" id="IPR035948">
    <property type="entry name" value="YwqG-like_sf"/>
</dbReference>
<name>A0A1N6IE46_9FLAO</name>
<organism evidence="1 2">
    <name type="scientific">Chryseobacterium scophthalmum</name>
    <dbReference type="NCBI Taxonomy" id="59733"/>
    <lineage>
        <taxon>Bacteria</taxon>
        <taxon>Pseudomonadati</taxon>
        <taxon>Bacteroidota</taxon>
        <taxon>Flavobacteriia</taxon>
        <taxon>Flavobacteriales</taxon>
        <taxon>Weeksellaceae</taxon>
        <taxon>Chryseobacterium group</taxon>
        <taxon>Chryseobacterium</taxon>
    </lineage>
</organism>
<dbReference type="PANTHER" id="PTHR36436:SF6">
    <property type="entry name" value="SLL5081 PROTEIN"/>
    <property type="match status" value="1"/>
</dbReference>
<evidence type="ECO:0000313" key="1">
    <source>
        <dbReference type="EMBL" id="SIO30239.1"/>
    </source>
</evidence>
<sequence length="250" mass="29827">MIPEFLNEFKTQLEKYKLETIKISATPLENRESLQISDSKFLGKPYLPKEMEYPKDKENKPMVLWTQINFADVPVLDGYPDQGILQFFVSAEWFDMDDYKVVFHNNITEEFQTDFSFLTEEMYEESPIYREHKLDFSKEIEYGSSEDFRFDMRFNDKDYWDFQETLTKNQTEEIEKIIDGTGHKIGGYAYFTQADIRDCNKNLKQDLLLLQIDTDDEIMFGDSGVANFFINPEDLKNKRFEKAWFNWDCC</sequence>
<dbReference type="SUPFAM" id="SSF103032">
    <property type="entry name" value="Hypothetical protein YwqG"/>
    <property type="match status" value="1"/>
</dbReference>
<reference evidence="2" key="1">
    <citation type="submission" date="2016-12" db="EMBL/GenBank/DDBJ databases">
        <authorList>
            <person name="Varghese N."/>
            <person name="Submissions S."/>
        </authorList>
    </citation>
    <scope>NUCLEOTIDE SEQUENCE [LARGE SCALE GENOMIC DNA]</scope>
    <source>
        <strain evidence="2">DSM 16779</strain>
    </source>
</reference>
<dbReference type="STRING" id="59733.SAMN05421769_3356"/>
<keyword evidence="2" id="KW-1185">Reference proteome</keyword>
<dbReference type="OrthoDB" id="57088at2"/>
<dbReference type="PANTHER" id="PTHR36436">
    <property type="entry name" value="SLL5081 PROTEIN"/>
    <property type="match status" value="1"/>
</dbReference>